<evidence type="ECO:0000256" key="10">
    <source>
        <dbReference type="ARBA" id="ARBA00022840"/>
    </source>
</evidence>
<dbReference type="SUPFAM" id="SSF55874">
    <property type="entry name" value="ATPase domain of HSP90 chaperone/DNA topoisomerase II/histidine kinase"/>
    <property type="match status" value="1"/>
</dbReference>
<comment type="catalytic activity">
    <reaction evidence="1">
        <text>ATP + protein L-histidine = ADP + protein N-phospho-L-histidine.</text>
        <dbReference type="EC" id="2.7.13.3"/>
    </reaction>
</comment>
<dbReference type="InterPro" id="IPR047669">
    <property type="entry name" value="MtrAB_MtrB"/>
</dbReference>
<evidence type="ECO:0000256" key="12">
    <source>
        <dbReference type="ARBA" id="ARBA00023012"/>
    </source>
</evidence>
<dbReference type="InterPro" id="IPR003660">
    <property type="entry name" value="HAMP_dom"/>
</dbReference>
<evidence type="ECO:0000256" key="11">
    <source>
        <dbReference type="ARBA" id="ARBA00022989"/>
    </source>
</evidence>
<keyword evidence="11 15" id="KW-1133">Transmembrane helix</keyword>
<keyword evidence="6" id="KW-0808">Transferase</keyword>
<keyword evidence="8" id="KW-0547">Nucleotide-binding</keyword>
<evidence type="ECO:0000259" key="17">
    <source>
        <dbReference type="PROSITE" id="PS50885"/>
    </source>
</evidence>
<dbReference type="Gene3D" id="1.10.287.130">
    <property type="match status" value="1"/>
</dbReference>
<feature type="transmembrane region" description="Helical" evidence="15">
    <location>
        <begin position="21"/>
        <end position="45"/>
    </location>
</feature>
<keyword evidence="19" id="KW-1185">Reference proteome</keyword>
<dbReference type="SUPFAM" id="SSF158472">
    <property type="entry name" value="HAMP domain-like"/>
    <property type="match status" value="1"/>
</dbReference>
<evidence type="ECO:0000256" key="9">
    <source>
        <dbReference type="ARBA" id="ARBA00022777"/>
    </source>
</evidence>
<dbReference type="PROSITE" id="PS50885">
    <property type="entry name" value="HAMP"/>
    <property type="match status" value="1"/>
</dbReference>
<feature type="domain" description="HAMP" evidence="17">
    <location>
        <begin position="221"/>
        <end position="273"/>
    </location>
</feature>
<keyword evidence="5" id="KW-0597">Phosphoprotein</keyword>
<dbReference type="SMART" id="SM00387">
    <property type="entry name" value="HATPase_c"/>
    <property type="match status" value="1"/>
</dbReference>
<evidence type="ECO:0000256" key="2">
    <source>
        <dbReference type="ARBA" id="ARBA00004651"/>
    </source>
</evidence>
<evidence type="ECO:0000256" key="3">
    <source>
        <dbReference type="ARBA" id="ARBA00012438"/>
    </source>
</evidence>
<dbReference type="PANTHER" id="PTHR43547:SF2">
    <property type="entry name" value="HYBRID SIGNAL TRANSDUCTION HISTIDINE KINASE C"/>
    <property type="match status" value="1"/>
</dbReference>
<keyword evidence="13 15" id="KW-0472">Membrane</keyword>
<evidence type="ECO:0000256" key="1">
    <source>
        <dbReference type="ARBA" id="ARBA00000085"/>
    </source>
</evidence>
<proteinExistence type="predicted"/>
<dbReference type="InterPro" id="IPR036890">
    <property type="entry name" value="HATPase_C_sf"/>
</dbReference>
<evidence type="ECO:0000256" key="7">
    <source>
        <dbReference type="ARBA" id="ARBA00022692"/>
    </source>
</evidence>
<dbReference type="InterPro" id="IPR004358">
    <property type="entry name" value="Sig_transdc_His_kin-like_C"/>
</dbReference>
<evidence type="ECO:0000256" key="8">
    <source>
        <dbReference type="ARBA" id="ARBA00022741"/>
    </source>
</evidence>
<dbReference type="Gene3D" id="6.10.340.10">
    <property type="match status" value="1"/>
</dbReference>
<keyword evidence="7 15" id="KW-0812">Transmembrane</keyword>
<dbReference type="SMART" id="SM00304">
    <property type="entry name" value="HAMP"/>
    <property type="match status" value="1"/>
</dbReference>
<evidence type="ECO:0000256" key="5">
    <source>
        <dbReference type="ARBA" id="ARBA00022553"/>
    </source>
</evidence>
<dbReference type="InterPro" id="IPR003661">
    <property type="entry name" value="HisK_dim/P_dom"/>
</dbReference>
<dbReference type="InterPro" id="IPR003594">
    <property type="entry name" value="HATPase_dom"/>
</dbReference>
<dbReference type="Gene3D" id="3.30.565.10">
    <property type="entry name" value="Histidine kinase-like ATPase, C-terminal domain"/>
    <property type="match status" value="1"/>
</dbReference>
<dbReference type="Proteomes" id="UP000678513">
    <property type="component" value="Chromosome"/>
</dbReference>
<keyword evidence="4" id="KW-1003">Cell membrane</keyword>
<dbReference type="PROSITE" id="PS50109">
    <property type="entry name" value="HIS_KIN"/>
    <property type="match status" value="1"/>
</dbReference>
<dbReference type="CDD" id="cd06225">
    <property type="entry name" value="HAMP"/>
    <property type="match status" value="1"/>
</dbReference>
<reference evidence="18 19" key="1">
    <citation type="submission" date="2021-03" db="EMBL/GenBank/DDBJ databases">
        <title>Human Oral Microbial Genomes.</title>
        <authorList>
            <person name="Johnston C.D."/>
            <person name="Chen T."/>
            <person name="Dewhirst F.E."/>
        </authorList>
    </citation>
    <scope>NUCLEOTIDE SEQUENCE [LARGE SCALE GENOMIC DNA]</scope>
    <source>
        <strain evidence="18 19">DSMZ 100122</strain>
    </source>
</reference>
<dbReference type="SUPFAM" id="SSF47384">
    <property type="entry name" value="Homodimeric domain of signal transducing histidine kinase"/>
    <property type="match status" value="1"/>
</dbReference>
<dbReference type="RefSeq" id="WP_212320947.1">
    <property type="nucleotide sequence ID" value="NZ_AP024463.1"/>
</dbReference>
<evidence type="ECO:0000313" key="19">
    <source>
        <dbReference type="Proteomes" id="UP000678513"/>
    </source>
</evidence>
<dbReference type="EC" id="2.7.13.3" evidence="3"/>
<keyword evidence="10" id="KW-0067">ATP-binding</keyword>
<dbReference type="GO" id="GO:0016301">
    <property type="term" value="F:kinase activity"/>
    <property type="evidence" value="ECO:0007669"/>
    <property type="project" value="UniProtKB-KW"/>
</dbReference>
<dbReference type="PANTHER" id="PTHR43547">
    <property type="entry name" value="TWO-COMPONENT HISTIDINE KINASE"/>
    <property type="match status" value="1"/>
</dbReference>
<dbReference type="CDD" id="cd00082">
    <property type="entry name" value="HisKA"/>
    <property type="match status" value="1"/>
</dbReference>
<evidence type="ECO:0000313" key="18">
    <source>
        <dbReference type="EMBL" id="QUC06905.1"/>
    </source>
</evidence>
<comment type="subcellular location">
    <subcellularLocation>
        <location evidence="2">Cell membrane</location>
        <topology evidence="2">Multi-pass membrane protein</topology>
    </subcellularLocation>
</comment>
<evidence type="ECO:0000256" key="14">
    <source>
        <dbReference type="ARBA" id="ARBA00035305"/>
    </source>
</evidence>
<name>A0ABX7Y157_9ACTN</name>
<accession>A0ABX7Y157</accession>
<evidence type="ECO:0000256" key="4">
    <source>
        <dbReference type="ARBA" id="ARBA00022475"/>
    </source>
</evidence>
<evidence type="ECO:0000256" key="13">
    <source>
        <dbReference type="ARBA" id="ARBA00023136"/>
    </source>
</evidence>
<dbReference type="NCBIfam" id="NF040691">
    <property type="entry name" value="MtrAB_MtrB"/>
    <property type="match status" value="1"/>
</dbReference>
<organism evidence="18 19">
    <name type="scientific">Arachnia rubra</name>
    <dbReference type="NCBI Taxonomy" id="1547448"/>
    <lineage>
        <taxon>Bacteria</taxon>
        <taxon>Bacillati</taxon>
        <taxon>Actinomycetota</taxon>
        <taxon>Actinomycetes</taxon>
        <taxon>Propionibacteriales</taxon>
        <taxon>Propionibacteriaceae</taxon>
        <taxon>Arachnia</taxon>
    </lineage>
</organism>
<dbReference type="Pfam" id="PF00512">
    <property type="entry name" value="HisKA"/>
    <property type="match status" value="1"/>
</dbReference>
<protein>
    <recommendedName>
        <fullName evidence="14">Sensor histidine kinase MtrB</fullName>
        <ecNumber evidence="3">2.7.13.3</ecNumber>
    </recommendedName>
</protein>
<feature type="domain" description="Histidine kinase" evidence="16">
    <location>
        <begin position="288"/>
        <end position="504"/>
    </location>
</feature>
<sequence length="527" mass="57329">MNRNPGERGRQKLTRLWWSSLPLRVVLTTFTASCVVLVLAGVLLVQQATAGIVETKRTASIREASGMHRFMQRQLQAPERLGMATYEQLSRLVELAEAQAAQYLVIVEGPASVLSSGSGTGSSASGIGLDSVPQDLRQQVKAGGMYITATTIPVSSEGGEAQPGLAIGTTLVTSAGERFPVYYVFPMTSEVATLRDIQRAVYTTGVALLAGLTAIAYLVTLQVVRPVRKASRTALRLAAGQLDERMPVRGTDDLASLAVSMNEMASDLQQRIRELETLSTVQRRFVSDVSHELRTPMTTIKMASDLLYEGRGELSPETGRTVELMYAEIDRFSSMLADLLEISRFDAGAAVLELEETDMDTLVVAETQAQRAFADSQGSELRLQLDGQAKAQLDARRIRRILRNLLTNAIDHGEGRPIDVTVASDEDAVAVTVRDHGVGFEAEMSGRVFDRFWRADPSRARAAGGTGLGLAISLEDARLHHGWLSAWGRPGKGAQFRLTLPRNSEKTLNSSPLPIIPMDLDARKDLR</sequence>
<dbReference type="PRINTS" id="PR00344">
    <property type="entry name" value="BCTRLSENSOR"/>
</dbReference>
<keyword evidence="12" id="KW-0902">Two-component regulatory system</keyword>
<gene>
    <name evidence="18" type="ORF">J5A65_07920</name>
</gene>
<evidence type="ECO:0000256" key="15">
    <source>
        <dbReference type="SAM" id="Phobius"/>
    </source>
</evidence>
<evidence type="ECO:0000259" key="16">
    <source>
        <dbReference type="PROSITE" id="PS50109"/>
    </source>
</evidence>
<dbReference type="EMBL" id="CP072384">
    <property type="protein sequence ID" value="QUC06905.1"/>
    <property type="molecule type" value="Genomic_DNA"/>
</dbReference>
<keyword evidence="9 18" id="KW-0418">Kinase</keyword>
<dbReference type="Pfam" id="PF02518">
    <property type="entry name" value="HATPase_c"/>
    <property type="match status" value="1"/>
</dbReference>
<dbReference type="InterPro" id="IPR036097">
    <property type="entry name" value="HisK_dim/P_sf"/>
</dbReference>
<dbReference type="InterPro" id="IPR005467">
    <property type="entry name" value="His_kinase_dom"/>
</dbReference>
<evidence type="ECO:0000256" key="6">
    <source>
        <dbReference type="ARBA" id="ARBA00022679"/>
    </source>
</evidence>
<dbReference type="Pfam" id="PF00672">
    <property type="entry name" value="HAMP"/>
    <property type="match status" value="1"/>
</dbReference>
<dbReference type="SMART" id="SM00388">
    <property type="entry name" value="HisKA"/>
    <property type="match status" value="1"/>
</dbReference>